<dbReference type="InterPro" id="IPR019448">
    <property type="entry name" value="NT-C2"/>
</dbReference>
<evidence type="ECO:0000259" key="3">
    <source>
        <dbReference type="PROSITE" id="PS51840"/>
    </source>
</evidence>
<accession>A0ABU6W9R5</accession>
<feature type="coiled-coil region" evidence="1">
    <location>
        <begin position="407"/>
        <end position="528"/>
    </location>
</feature>
<organism evidence="4 5">
    <name type="scientific">Stylosanthes scabra</name>
    <dbReference type="NCBI Taxonomy" id="79078"/>
    <lineage>
        <taxon>Eukaryota</taxon>
        <taxon>Viridiplantae</taxon>
        <taxon>Streptophyta</taxon>
        <taxon>Embryophyta</taxon>
        <taxon>Tracheophyta</taxon>
        <taxon>Spermatophyta</taxon>
        <taxon>Magnoliopsida</taxon>
        <taxon>eudicotyledons</taxon>
        <taxon>Gunneridae</taxon>
        <taxon>Pentapetalae</taxon>
        <taxon>rosids</taxon>
        <taxon>fabids</taxon>
        <taxon>Fabales</taxon>
        <taxon>Fabaceae</taxon>
        <taxon>Papilionoideae</taxon>
        <taxon>50 kb inversion clade</taxon>
        <taxon>dalbergioids sensu lato</taxon>
        <taxon>Dalbergieae</taxon>
        <taxon>Pterocarpus clade</taxon>
        <taxon>Stylosanthes</taxon>
    </lineage>
</organism>
<feature type="compositionally biased region" description="Polar residues" evidence="2">
    <location>
        <begin position="243"/>
        <end position="252"/>
    </location>
</feature>
<feature type="compositionally biased region" description="Low complexity" evidence="2">
    <location>
        <begin position="260"/>
        <end position="274"/>
    </location>
</feature>
<feature type="region of interest" description="Disordered" evidence="2">
    <location>
        <begin position="191"/>
        <end position="300"/>
    </location>
</feature>
<dbReference type="PANTHER" id="PTHR47270">
    <property type="entry name" value="PROTEIN MLP1-LIKE"/>
    <property type="match status" value="1"/>
</dbReference>
<dbReference type="Pfam" id="PF10358">
    <property type="entry name" value="NT-C2"/>
    <property type="match status" value="1"/>
</dbReference>
<gene>
    <name evidence="4" type="ORF">PIB30_025666</name>
</gene>
<keyword evidence="5" id="KW-1185">Reference proteome</keyword>
<reference evidence="4 5" key="1">
    <citation type="journal article" date="2023" name="Plants (Basel)">
        <title>Bridging the Gap: Combining Genomics and Transcriptomics Approaches to Understand Stylosanthes scabra, an Orphan Legume from the Brazilian Caatinga.</title>
        <authorList>
            <person name="Ferreira-Neto J.R.C."/>
            <person name="da Silva M.D."/>
            <person name="Binneck E."/>
            <person name="de Melo N.F."/>
            <person name="da Silva R.H."/>
            <person name="de Melo A.L.T.M."/>
            <person name="Pandolfi V."/>
            <person name="Bustamante F.O."/>
            <person name="Brasileiro-Vidal A.C."/>
            <person name="Benko-Iseppon A.M."/>
        </authorList>
    </citation>
    <scope>NUCLEOTIDE SEQUENCE [LARGE SCALE GENOMIC DNA]</scope>
    <source>
        <tissue evidence="4">Leaves</tissue>
    </source>
</reference>
<dbReference type="Proteomes" id="UP001341840">
    <property type="component" value="Unassembled WGS sequence"/>
</dbReference>
<feature type="compositionally biased region" description="Polar residues" evidence="2">
    <location>
        <begin position="206"/>
        <end position="235"/>
    </location>
</feature>
<feature type="compositionally biased region" description="Polar residues" evidence="2">
    <location>
        <begin position="275"/>
        <end position="292"/>
    </location>
</feature>
<proteinExistence type="predicted"/>
<dbReference type="PANTHER" id="PTHR47270:SF3">
    <property type="entry name" value="HYPOTETICAL PROTEIN"/>
    <property type="match status" value="1"/>
</dbReference>
<feature type="domain" description="C2 NT-type" evidence="3">
    <location>
        <begin position="9"/>
        <end position="144"/>
    </location>
</feature>
<evidence type="ECO:0000256" key="1">
    <source>
        <dbReference type="SAM" id="Coils"/>
    </source>
</evidence>
<comment type="caution">
    <text evidence="4">The sequence shown here is derived from an EMBL/GenBank/DDBJ whole genome shotgun (WGS) entry which is preliminary data.</text>
</comment>
<evidence type="ECO:0000313" key="5">
    <source>
        <dbReference type="Proteomes" id="UP001341840"/>
    </source>
</evidence>
<name>A0ABU6W9R5_9FABA</name>
<dbReference type="EMBL" id="JASCZI010181337">
    <property type="protein sequence ID" value="MED6182114.1"/>
    <property type="molecule type" value="Genomic_DNA"/>
</dbReference>
<sequence length="532" mass="59168">MFRLSKNKPSSKSGPHSRFQFRFSNFKALQVPKGWDKLFVYVVSVESGKTIVKSSKVPVRNGSCQWSDSFSEFVLFPGDSSSKEIDECLLKLIVSMGSSRSSILGEAIVNLASYVSSNAESSLSLKLSKCNHGTIFHVTLQCLTPRTKTRDKESSETDSHLKALNEIKHDVPIKSNGSDCSYVQSVGSSSLEDLDSTLSPGEVETRATSFSESVCSYTSAEGSTGRGNISPSSNDRQSHTGRQDSTSSPKSASNHDYHASNSSPSNHSSFSSPSVQECTTPSSKMTSLSNNRLEGAEDTSDELRVQAKMWEMNARKLMGDLEMLRREFSDQSKKLAGLEMDLSAAYVERDSLKKEVEDLKLLLEDPILRHTALDDSISQGDIPDIEKALKDELKFQRESNANLSLQLKRSQEANAELVSLLQELEETLEQRKIETDNLSSLASRFSEMEKSFQLSVDENKSLTNQLEQLEESNRNLLIKVQELEESLEDKMHDTGHEKSPNDQTLSNVVEYESKLSAKEEEILSLKAKLYFV</sequence>
<dbReference type="PROSITE" id="PS51840">
    <property type="entry name" value="C2_NT"/>
    <property type="match status" value="1"/>
</dbReference>
<evidence type="ECO:0000256" key="2">
    <source>
        <dbReference type="SAM" id="MobiDB-lite"/>
    </source>
</evidence>
<protein>
    <recommendedName>
        <fullName evidence="3">C2 NT-type domain-containing protein</fullName>
    </recommendedName>
</protein>
<evidence type="ECO:0000313" key="4">
    <source>
        <dbReference type="EMBL" id="MED6182114.1"/>
    </source>
</evidence>
<keyword evidence="1" id="KW-0175">Coiled coil</keyword>